<protein>
    <submittedName>
        <fullName evidence="1">Uncharacterized protein</fullName>
    </submittedName>
</protein>
<proteinExistence type="predicted"/>
<evidence type="ECO:0000313" key="2">
    <source>
        <dbReference type="Proteomes" id="UP001500063"/>
    </source>
</evidence>
<keyword evidence="2" id="KW-1185">Reference proteome</keyword>
<sequence>MIQGAVLRQLRGREVIEVPLDAPPAAASRGGQASALDGLCDLLGRLGGREVRGVDDLSLGM</sequence>
<evidence type="ECO:0000313" key="1">
    <source>
        <dbReference type="EMBL" id="GAA0339846.1"/>
    </source>
</evidence>
<gene>
    <name evidence="1" type="ORF">GCM10010319_14840</name>
</gene>
<accession>A0ABN0WJS2</accession>
<reference evidence="1 2" key="1">
    <citation type="journal article" date="2019" name="Int. J. Syst. Evol. Microbiol.">
        <title>The Global Catalogue of Microorganisms (GCM) 10K type strain sequencing project: providing services to taxonomists for standard genome sequencing and annotation.</title>
        <authorList>
            <consortium name="The Broad Institute Genomics Platform"/>
            <consortium name="The Broad Institute Genome Sequencing Center for Infectious Disease"/>
            <person name="Wu L."/>
            <person name="Ma J."/>
        </authorList>
    </citation>
    <scope>NUCLEOTIDE SEQUENCE [LARGE SCALE GENOMIC DNA]</scope>
    <source>
        <strain evidence="1 2">JCM 4565</strain>
    </source>
</reference>
<comment type="caution">
    <text evidence="1">The sequence shown here is derived from an EMBL/GenBank/DDBJ whole genome shotgun (WGS) entry which is preliminary data.</text>
</comment>
<dbReference type="Proteomes" id="UP001500063">
    <property type="component" value="Unassembled WGS sequence"/>
</dbReference>
<dbReference type="EMBL" id="BAAABW010000008">
    <property type="protein sequence ID" value="GAA0339846.1"/>
    <property type="molecule type" value="Genomic_DNA"/>
</dbReference>
<organism evidence="1 2">
    <name type="scientific">Streptomyces blastmyceticus</name>
    <dbReference type="NCBI Taxonomy" id="68180"/>
    <lineage>
        <taxon>Bacteria</taxon>
        <taxon>Bacillati</taxon>
        <taxon>Actinomycetota</taxon>
        <taxon>Actinomycetes</taxon>
        <taxon>Kitasatosporales</taxon>
        <taxon>Streptomycetaceae</taxon>
        <taxon>Streptomyces</taxon>
    </lineage>
</organism>
<name>A0ABN0WJS2_9ACTN</name>